<gene>
    <name evidence="2" type="ORF">PC110_g7343</name>
</gene>
<evidence type="ECO:0000256" key="1">
    <source>
        <dbReference type="SAM" id="MobiDB-lite"/>
    </source>
</evidence>
<keyword evidence="3" id="KW-1185">Reference proteome</keyword>
<protein>
    <submittedName>
        <fullName evidence="2">Uncharacterized protein</fullName>
    </submittedName>
</protein>
<name>A0A329SLC8_9STRA</name>
<dbReference type="OrthoDB" id="89596at2759"/>
<dbReference type="EMBL" id="MJFZ01000141">
    <property type="protein sequence ID" value="RAW36372.1"/>
    <property type="molecule type" value="Genomic_DNA"/>
</dbReference>
<dbReference type="Proteomes" id="UP000251314">
    <property type="component" value="Unassembled WGS sequence"/>
</dbReference>
<sequence>MPYHLATSVVNTGSSNATPGTAHANKAAASANKTSADTASGNKAPVLTIEDLLFGDAKSIDDTEAMLLTCGAKQLRTACYLRQLRIVKRGSGCNDHKMGYVALLLELKRSFAEMQRLGLEGGPAKEHVALAGERKTRHCMPRLLNVMFSDRFSNRFHEIDG</sequence>
<dbReference type="AlphaFoldDB" id="A0A329SLC8"/>
<evidence type="ECO:0000313" key="2">
    <source>
        <dbReference type="EMBL" id="RAW36372.1"/>
    </source>
</evidence>
<comment type="caution">
    <text evidence="2">The sequence shown here is derived from an EMBL/GenBank/DDBJ whole genome shotgun (WGS) entry which is preliminary data.</text>
</comment>
<reference evidence="2 3" key="1">
    <citation type="submission" date="2018-01" db="EMBL/GenBank/DDBJ databases">
        <title>Draft genome of the strawberry crown rot pathogen Phytophthora cactorum.</title>
        <authorList>
            <person name="Armitage A.D."/>
            <person name="Lysoe E."/>
            <person name="Nellist C.F."/>
            <person name="Harrison R.J."/>
            <person name="Brurberg M.B."/>
        </authorList>
    </citation>
    <scope>NUCLEOTIDE SEQUENCE [LARGE SCALE GENOMIC DNA]</scope>
    <source>
        <strain evidence="2 3">10300</strain>
    </source>
</reference>
<accession>A0A329SLC8</accession>
<proteinExistence type="predicted"/>
<feature type="non-terminal residue" evidence="2">
    <location>
        <position position="161"/>
    </location>
</feature>
<organism evidence="2 3">
    <name type="scientific">Phytophthora cactorum</name>
    <dbReference type="NCBI Taxonomy" id="29920"/>
    <lineage>
        <taxon>Eukaryota</taxon>
        <taxon>Sar</taxon>
        <taxon>Stramenopiles</taxon>
        <taxon>Oomycota</taxon>
        <taxon>Peronosporomycetes</taxon>
        <taxon>Peronosporales</taxon>
        <taxon>Peronosporaceae</taxon>
        <taxon>Phytophthora</taxon>
    </lineage>
</organism>
<feature type="region of interest" description="Disordered" evidence="1">
    <location>
        <begin position="12"/>
        <end position="41"/>
    </location>
</feature>
<feature type="compositionally biased region" description="Low complexity" evidence="1">
    <location>
        <begin position="21"/>
        <end position="40"/>
    </location>
</feature>
<evidence type="ECO:0000313" key="3">
    <source>
        <dbReference type="Proteomes" id="UP000251314"/>
    </source>
</evidence>
<dbReference type="VEuPathDB" id="FungiDB:PC110_g7343"/>